<dbReference type="SUPFAM" id="SSF57716">
    <property type="entry name" value="Glucocorticoid receptor-like (DNA-binding domain)"/>
    <property type="match status" value="1"/>
</dbReference>
<dbReference type="InterPro" id="IPR050274">
    <property type="entry name" value="Nuclear_hormone_rcpt_NR2"/>
</dbReference>
<dbReference type="AlphaFoldDB" id="A0A1I8C2K8"/>
<keyword evidence="9" id="KW-0539">Nucleus</keyword>
<dbReference type="InterPro" id="IPR035500">
    <property type="entry name" value="NHR-like_dom_sf"/>
</dbReference>
<protein>
    <submittedName>
        <fullName evidence="12">Nuclear receptor domain-containing protein</fullName>
    </submittedName>
</protein>
<proteinExistence type="inferred from homology"/>
<evidence type="ECO:0000259" key="10">
    <source>
        <dbReference type="PROSITE" id="PS51030"/>
    </source>
</evidence>
<keyword evidence="2" id="KW-0479">Metal-binding</keyword>
<reference evidence="12" key="1">
    <citation type="submission" date="2016-11" db="UniProtKB">
        <authorList>
            <consortium name="WormBaseParasite"/>
        </authorList>
    </citation>
    <scope>IDENTIFICATION</scope>
</reference>
<evidence type="ECO:0000256" key="3">
    <source>
        <dbReference type="ARBA" id="ARBA00022771"/>
    </source>
</evidence>
<evidence type="ECO:0000313" key="12">
    <source>
        <dbReference type="WBParaSite" id="MhA1_Contig988.frz3.gene1"/>
    </source>
</evidence>
<comment type="similarity">
    <text evidence="1">Belongs to the nuclear hormone receptor family.</text>
</comment>
<sequence>MSLFSSINNSISEILDNENHQLNDEYSMDIETNNHEDFDNCTLNNKQKIYPFPTKCCICGYICSGYVFYNVVCCDGCKHFFRRWLITRKYFVCKYDGTCELVNVTKKCKSCRFDKCLLMGMNVQCLRGRQFISLWEVFSLLEQRRRELANKGRYVKRDEASANVEQLFSIMQKSLFDGQSTKILNYLLFVEQNVRRIRISPTRVPDWHYEYSCKSLVTLLTRKENLIASSHEFLNKEQYMPEHSFLEFINKNGFFAVRPTALTDDLLLIVEIAKTMPFFYNLDLSDKIYQITKIALPILSLTNAYYSSRKESATGITTQNVPHVLCFSGEYYQGDET</sequence>
<evidence type="ECO:0000256" key="2">
    <source>
        <dbReference type="ARBA" id="ARBA00022723"/>
    </source>
</evidence>
<evidence type="ECO:0000256" key="8">
    <source>
        <dbReference type="ARBA" id="ARBA00023170"/>
    </source>
</evidence>
<evidence type="ECO:0000313" key="11">
    <source>
        <dbReference type="Proteomes" id="UP000095281"/>
    </source>
</evidence>
<organism evidence="11 12">
    <name type="scientific">Meloidogyne hapla</name>
    <name type="common">Root-knot nematode worm</name>
    <dbReference type="NCBI Taxonomy" id="6305"/>
    <lineage>
        <taxon>Eukaryota</taxon>
        <taxon>Metazoa</taxon>
        <taxon>Ecdysozoa</taxon>
        <taxon>Nematoda</taxon>
        <taxon>Chromadorea</taxon>
        <taxon>Rhabditida</taxon>
        <taxon>Tylenchina</taxon>
        <taxon>Tylenchomorpha</taxon>
        <taxon>Tylenchoidea</taxon>
        <taxon>Meloidogynidae</taxon>
        <taxon>Meloidogyninae</taxon>
        <taxon>Meloidogyne</taxon>
    </lineage>
</organism>
<name>A0A1I8C2K8_MELHA</name>
<dbReference type="Proteomes" id="UP000095281">
    <property type="component" value="Unplaced"/>
</dbReference>
<evidence type="ECO:0000256" key="5">
    <source>
        <dbReference type="ARBA" id="ARBA00023015"/>
    </source>
</evidence>
<evidence type="ECO:0000256" key="1">
    <source>
        <dbReference type="ARBA" id="ARBA00005993"/>
    </source>
</evidence>
<dbReference type="Gene3D" id="3.30.50.10">
    <property type="entry name" value="Erythroid Transcription Factor GATA-1, subunit A"/>
    <property type="match status" value="1"/>
</dbReference>
<dbReference type="WBParaSite" id="MhA1_Contig988.frz3.gene1">
    <property type="protein sequence ID" value="MhA1_Contig988.frz3.gene1"/>
    <property type="gene ID" value="MhA1_Contig988.frz3.gene1"/>
</dbReference>
<dbReference type="InterPro" id="IPR001628">
    <property type="entry name" value="Znf_hrmn_rcpt"/>
</dbReference>
<evidence type="ECO:0000256" key="9">
    <source>
        <dbReference type="ARBA" id="ARBA00023242"/>
    </source>
</evidence>
<dbReference type="Gene3D" id="1.10.565.10">
    <property type="entry name" value="Retinoid X Receptor"/>
    <property type="match status" value="1"/>
</dbReference>
<keyword evidence="5" id="KW-0805">Transcription regulation</keyword>
<keyword evidence="6" id="KW-0238">DNA-binding</keyword>
<keyword evidence="11" id="KW-1185">Reference proteome</keyword>
<dbReference type="GO" id="GO:0003700">
    <property type="term" value="F:DNA-binding transcription factor activity"/>
    <property type="evidence" value="ECO:0007669"/>
    <property type="project" value="InterPro"/>
</dbReference>
<dbReference type="PANTHER" id="PTHR24083">
    <property type="entry name" value="NUCLEAR HORMONE RECEPTOR"/>
    <property type="match status" value="1"/>
</dbReference>
<dbReference type="InterPro" id="IPR013088">
    <property type="entry name" value="Znf_NHR/GATA"/>
</dbReference>
<evidence type="ECO:0000256" key="4">
    <source>
        <dbReference type="ARBA" id="ARBA00022833"/>
    </source>
</evidence>
<evidence type="ECO:0000256" key="6">
    <source>
        <dbReference type="ARBA" id="ARBA00023125"/>
    </source>
</evidence>
<dbReference type="GO" id="GO:0043565">
    <property type="term" value="F:sequence-specific DNA binding"/>
    <property type="evidence" value="ECO:0007669"/>
    <property type="project" value="InterPro"/>
</dbReference>
<dbReference type="PROSITE" id="PS51030">
    <property type="entry name" value="NUCLEAR_REC_DBD_2"/>
    <property type="match status" value="1"/>
</dbReference>
<dbReference type="SMART" id="SM00399">
    <property type="entry name" value="ZnF_C4"/>
    <property type="match status" value="1"/>
</dbReference>
<keyword evidence="4" id="KW-0862">Zinc</keyword>
<dbReference type="SUPFAM" id="SSF48508">
    <property type="entry name" value="Nuclear receptor ligand-binding domain"/>
    <property type="match status" value="1"/>
</dbReference>
<keyword evidence="3" id="KW-0863">Zinc-finger</keyword>
<evidence type="ECO:0000256" key="7">
    <source>
        <dbReference type="ARBA" id="ARBA00023163"/>
    </source>
</evidence>
<dbReference type="GO" id="GO:0008270">
    <property type="term" value="F:zinc ion binding"/>
    <property type="evidence" value="ECO:0007669"/>
    <property type="project" value="UniProtKB-KW"/>
</dbReference>
<keyword evidence="8" id="KW-0675">Receptor</keyword>
<keyword evidence="7" id="KW-0804">Transcription</keyword>
<accession>A0A1I8C2K8</accession>
<dbReference type="PRINTS" id="PR00047">
    <property type="entry name" value="STROIDFINGER"/>
</dbReference>
<feature type="domain" description="Nuclear receptor" evidence="10">
    <location>
        <begin position="53"/>
        <end position="128"/>
    </location>
</feature>
<dbReference type="Pfam" id="PF00105">
    <property type="entry name" value="zf-C4"/>
    <property type="match status" value="1"/>
</dbReference>